<evidence type="ECO:0000313" key="2">
    <source>
        <dbReference type="Proteomes" id="UP000234840"/>
    </source>
</evidence>
<gene>
    <name evidence="1" type="ORF">CDL20_02535</name>
</gene>
<organism evidence="1 2">
    <name type="scientific">Mediterraneibacter gnavus</name>
    <name type="common">Ruminococcus gnavus</name>
    <dbReference type="NCBI Taxonomy" id="33038"/>
    <lineage>
        <taxon>Bacteria</taxon>
        <taxon>Bacillati</taxon>
        <taxon>Bacillota</taxon>
        <taxon>Clostridia</taxon>
        <taxon>Lachnospirales</taxon>
        <taxon>Lachnospiraceae</taxon>
        <taxon>Mediterraneibacter</taxon>
    </lineage>
</organism>
<dbReference type="RefSeq" id="WP_101881962.1">
    <property type="nucleotide sequence ID" value="NZ_CAXSWW010000005.1"/>
</dbReference>
<name>A0A2N5Q2L5_MEDGN</name>
<comment type="caution">
    <text evidence="1">The sequence shown here is derived from an EMBL/GenBank/DDBJ whole genome shotgun (WGS) entry which is preliminary data.</text>
</comment>
<accession>A0A2N5Q2L5</accession>
<proteinExistence type="predicted"/>
<evidence type="ECO:0000313" key="1">
    <source>
        <dbReference type="EMBL" id="PLT88670.1"/>
    </source>
</evidence>
<dbReference type="AlphaFoldDB" id="A0A2N5Q2L5"/>
<reference evidence="1 2" key="1">
    <citation type="journal article" date="2017" name="Genome Med.">
        <title>A novel Ruminococcus gnavus clade enriched in inflammatory bowel disease patients.</title>
        <authorList>
            <person name="Hall A.B."/>
            <person name="Yassour M."/>
            <person name="Sauk J."/>
            <person name="Garner A."/>
            <person name="Jiang X."/>
            <person name="Arthur T."/>
            <person name="Lagoudas G.K."/>
            <person name="Vatanen T."/>
            <person name="Fornelos N."/>
            <person name="Wilson R."/>
            <person name="Bertha M."/>
            <person name="Cohen M."/>
            <person name="Garber J."/>
            <person name="Khalili H."/>
            <person name="Gevers D."/>
            <person name="Ananthakrishnan A.N."/>
            <person name="Kugathasan S."/>
            <person name="Lander E.S."/>
            <person name="Blainey P."/>
            <person name="Vlamakis H."/>
            <person name="Xavier R.J."/>
            <person name="Huttenhower C."/>
        </authorList>
    </citation>
    <scope>NUCLEOTIDE SEQUENCE [LARGE SCALE GENOMIC DNA]</scope>
    <source>
        <strain evidence="1 2">RJX1128</strain>
    </source>
</reference>
<sequence length="82" mass="9359">MEQIRTIYREVFSKSPAAIGSDQKLTEEIEQEIEERKRRAGQALTEEEWTDLVFAGSSYGQIQGFESGFQYAMTLMAESLCN</sequence>
<dbReference type="EMBL" id="NIHW01000004">
    <property type="protein sequence ID" value="PLT88670.1"/>
    <property type="molecule type" value="Genomic_DNA"/>
</dbReference>
<dbReference type="Proteomes" id="UP000234840">
    <property type="component" value="Unassembled WGS sequence"/>
</dbReference>
<protein>
    <submittedName>
        <fullName evidence="1">Uncharacterized protein</fullName>
    </submittedName>
</protein>